<dbReference type="Proteomes" id="UP000768567">
    <property type="component" value="Unassembled WGS sequence"/>
</dbReference>
<proteinExistence type="predicted"/>
<reference evidence="2 3" key="1">
    <citation type="submission" date="2020-10" db="EMBL/GenBank/DDBJ databases">
        <title>ChiBAC.</title>
        <authorList>
            <person name="Zenner C."/>
            <person name="Hitch T.C.A."/>
            <person name="Clavel T."/>
        </authorList>
    </citation>
    <scope>NUCLEOTIDE SEQUENCE [LARGE SCALE GENOMIC DNA]</scope>
    <source>
        <strain evidence="2 3">DSM 109015</strain>
    </source>
</reference>
<dbReference type="RefSeq" id="WP_193499785.1">
    <property type="nucleotide sequence ID" value="NZ_JADCKC010000001.1"/>
</dbReference>
<sequence>MEYIPNESMKRYNHLLGELQAVYHDISNKLGMSDSASLVLYTICNAGGKCPIHTICKESGLSKQTVNSALRKLEQQQIVYLEAADKRAKTVCLTEEGKAYSQKTAVRIIEIENDIMHSWDKNDVELYLGLTEKFLLDLKAKADAL</sequence>
<dbReference type="InterPro" id="IPR036388">
    <property type="entry name" value="WH-like_DNA-bd_sf"/>
</dbReference>
<gene>
    <name evidence="2" type="ORF">INF35_01515</name>
</gene>
<feature type="domain" description="HTH marR-type" evidence="1">
    <location>
        <begin position="25"/>
        <end position="124"/>
    </location>
</feature>
<dbReference type="SUPFAM" id="SSF46785">
    <property type="entry name" value="Winged helix' DNA-binding domain"/>
    <property type="match status" value="1"/>
</dbReference>
<dbReference type="Gene3D" id="1.10.10.10">
    <property type="entry name" value="Winged helix-like DNA-binding domain superfamily/Winged helix DNA-binding domain"/>
    <property type="match status" value="1"/>
</dbReference>
<organism evidence="2 3">
    <name type="scientific">Gemmiger gallinarum</name>
    <dbReference type="NCBI Taxonomy" id="2779354"/>
    <lineage>
        <taxon>Bacteria</taxon>
        <taxon>Bacillati</taxon>
        <taxon>Bacillota</taxon>
        <taxon>Clostridia</taxon>
        <taxon>Eubacteriales</taxon>
        <taxon>Gemmiger</taxon>
    </lineage>
</organism>
<dbReference type="InterPro" id="IPR000835">
    <property type="entry name" value="HTH_MarR-typ"/>
</dbReference>
<evidence type="ECO:0000313" key="3">
    <source>
        <dbReference type="Proteomes" id="UP000768567"/>
    </source>
</evidence>
<evidence type="ECO:0000313" key="2">
    <source>
        <dbReference type="EMBL" id="MBE5036475.1"/>
    </source>
</evidence>
<protein>
    <submittedName>
        <fullName evidence="2">MarR family transcriptional regulator</fullName>
    </submittedName>
</protein>
<dbReference type="EMBL" id="JADCKC010000001">
    <property type="protein sequence ID" value="MBE5036475.1"/>
    <property type="molecule type" value="Genomic_DNA"/>
</dbReference>
<accession>A0ABR9R0Y3</accession>
<comment type="caution">
    <text evidence="2">The sequence shown here is derived from an EMBL/GenBank/DDBJ whole genome shotgun (WGS) entry which is preliminary data.</text>
</comment>
<dbReference type="Pfam" id="PF12802">
    <property type="entry name" value="MarR_2"/>
    <property type="match status" value="1"/>
</dbReference>
<keyword evidence="3" id="KW-1185">Reference proteome</keyword>
<evidence type="ECO:0000259" key="1">
    <source>
        <dbReference type="SMART" id="SM00347"/>
    </source>
</evidence>
<dbReference type="InterPro" id="IPR036390">
    <property type="entry name" value="WH_DNA-bd_sf"/>
</dbReference>
<name>A0ABR9R0Y3_9FIRM</name>
<dbReference type="SMART" id="SM00347">
    <property type="entry name" value="HTH_MARR"/>
    <property type="match status" value="1"/>
</dbReference>